<evidence type="ECO:0000256" key="2">
    <source>
        <dbReference type="ARBA" id="ARBA00022527"/>
    </source>
</evidence>
<evidence type="ECO:0000256" key="5">
    <source>
        <dbReference type="ARBA" id="ARBA00022777"/>
    </source>
</evidence>
<dbReference type="OMA" id="CHGRENT"/>
<reference evidence="12" key="1">
    <citation type="submission" date="2011-12" db="EMBL/GenBank/DDBJ databases">
        <title>The Draft Genome of Lepisosteus oculatus.</title>
        <authorList>
            <consortium name="The Broad Institute Genome Assembly &amp; Analysis Group"/>
            <consortium name="Computational R&amp;D Group"/>
            <consortium name="and Sequencing Platform"/>
            <person name="Di Palma F."/>
            <person name="Alfoldi J."/>
            <person name="Johnson J."/>
            <person name="Berlin A."/>
            <person name="Gnerre S."/>
            <person name="Jaffe D."/>
            <person name="MacCallum I."/>
            <person name="Young S."/>
            <person name="Walker B.J."/>
            <person name="Lander E.S."/>
            <person name="Lindblad-Toh K."/>
        </authorList>
    </citation>
    <scope>NUCLEOTIDE SEQUENCE [LARGE SCALE GENOMIC DNA]</scope>
</reference>
<proteinExistence type="predicted"/>
<name>W5N879_LEPOC</name>
<dbReference type="PROSITE" id="PS50011">
    <property type="entry name" value="PROTEIN_KINASE_DOM"/>
    <property type="match status" value="1"/>
</dbReference>
<dbReference type="PANTHER" id="PTHR47634">
    <property type="entry name" value="PROTEIN KINASE DOMAIN-CONTAINING PROTEIN-RELATED"/>
    <property type="match status" value="1"/>
</dbReference>
<keyword evidence="3" id="KW-0808">Transferase</keyword>
<dbReference type="eggNOG" id="KOG1290">
    <property type="taxonomic scope" value="Eukaryota"/>
</dbReference>
<keyword evidence="12" id="KW-1185">Reference proteome</keyword>
<sequence>KQEDPSEYCYGGYHPVTIGDTFNGRYRVLRKLGWGYFSTVWLCLDLHKKRVVAVKVSKSGANFTQAAQDELALLRCTCGSMRKHPYGECIVELLDDFRLVGKNGIHMCLVFELLGQNLHSWMMDYTSLGLPLSWVKSIIRQVLQGLDYLHTQCKIIHTDIKPENILLCIGEQCTKQSEEGAVQDKLHEYKRMDRAGTSLKYCNINVVAVNTRKLRFPKPVLNTVGTKQVCFSTVCMCVWEGPAFITFHVGRKYLHKDSSEIEDVRISHPYNVNGSFSMLNGISFLKIRVTIINENKDLACITKIPVSYIWWCPANSMPPLRAHKQNCHCWHLKKGSIDYSFQCALRVPNLVKLQRILNLSPSFFYFHLVFSGVMINGGVLHLLCIPNLRDPLPLPPYSLSCLPPSSPDVDHCDNLQFDPKSVTAEEIKVKIADLGSSCWVYKHFSDEIQTRQYRSLEVLIGSDYGPPADIWSTACMAFELVTGDSLFEPRAGKTYSVEEDHLAHIIELLGKIPARVALSGKYSREYFTYKGDLRRIRVLRPWGIYEVLVEKYHLGLKEAALFADFLLCMLAFSPEQRATAVQCLRHPWLTS</sequence>
<evidence type="ECO:0000256" key="9">
    <source>
        <dbReference type="PROSITE-ProRule" id="PRU10141"/>
    </source>
</evidence>
<dbReference type="GO" id="GO:0000245">
    <property type="term" value="P:spliceosomal complex assembly"/>
    <property type="evidence" value="ECO:0000318"/>
    <property type="project" value="GO_Central"/>
</dbReference>
<evidence type="ECO:0000256" key="3">
    <source>
        <dbReference type="ARBA" id="ARBA00022679"/>
    </source>
</evidence>
<dbReference type="SMART" id="SM00220">
    <property type="entry name" value="S_TKc"/>
    <property type="match status" value="1"/>
</dbReference>
<dbReference type="GO" id="GO:0050684">
    <property type="term" value="P:regulation of mRNA processing"/>
    <property type="evidence" value="ECO:0000318"/>
    <property type="project" value="GO_Central"/>
</dbReference>
<dbReference type="Ensembl" id="ENSLOCT00000016868.1">
    <property type="protein sequence ID" value="ENSLOCP00000016838.1"/>
    <property type="gene ID" value="ENSLOCG00000013656.1"/>
</dbReference>
<dbReference type="STRING" id="7918.ENSLOCP00000016838"/>
<evidence type="ECO:0000256" key="6">
    <source>
        <dbReference type="ARBA" id="ARBA00022840"/>
    </source>
</evidence>
<dbReference type="GO" id="GO:0005737">
    <property type="term" value="C:cytoplasm"/>
    <property type="evidence" value="ECO:0000318"/>
    <property type="project" value="GO_Central"/>
</dbReference>
<dbReference type="Proteomes" id="UP000018468">
    <property type="component" value="Linkage group LG5"/>
</dbReference>
<reference evidence="11" key="3">
    <citation type="submission" date="2025-09" db="UniProtKB">
        <authorList>
            <consortium name="Ensembl"/>
        </authorList>
    </citation>
    <scope>IDENTIFICATION</scope>
</reference>
<dbReference type="InParanoid" id="W5N879"/>
<dbReference type="PANTHER" id="PTHR47634:SF24">
    <property type="entry name" value="SRSF PROTEIN KINASE 3-LIKE ISOFORM X1"/>
    <property type="match status" value="1"/>
</dbReference>
<dbReference type="FunFam" id="1.10.510.10:FF:001037">
    <property type="entry name" value="SRSF protein kinase 2"/>
    <property type="match status" value="1"/>
</dbReference>
<dbReference type="GO" id="GO:0004674">
    <property type="term" value="F:protein serine/threonine kinase activity"/>
    <property type="evidence" value="ECO:0000318"/>
    <property type="project" value="GO_Central"/>
</dbReference>
<dbReference type="InterPro" id="IPR011009">
    <property type="entry name" value="Kinase-like_dom_sf"/>
</dbReference>
<dbReference type="GO" id="GO:0005634">
    <property type="term" value="C:nucleus"/>
    <property type="evidence" value="ECO:0000318"/>
    <property type="project" value="GO_Central"/>
</dbReference>
<dbReference type="EMBL" id="AHAT01015145">
    <property type="status" value="NOT_ANNOTATED_CDS"/>
    <property type="molecule type" value="Genomic_DNA"/>
</dbReference>
<dbReference type="Gene3D" id="3.30.200.20">
    <property type="entry name" value="Phosphorylase Kinase, domain 1"/>
    <property type="match status" value="1"/>
</dbReference>
<accession>W5N879</accession>
<feature type="domain" description="Protein kinase" evidence="10">
    <location>
        <begin position="26"/>
        <end position="589"/>
    </location>
</feature>
<evidence type="ECO:0000256" key="4">
    <source>
        <dbReference type="ARBA" id="ARBA00022741"/>
    </source>
</evidence>
<dbReference type="HOGENOM" id="CLU_000288_81_9_1"/>
<dbReference type="InterPro" id="IPR008271">
    <property type="entry name" value="Ser/Thr_kinase_AS"/>
</dbReference>
<keyword evidence="2" id="KW-0723">Serine/threonine-protein kinase</keyword>
<evidence type="ECO:0000256" key="1">
    <source>
        <dbReference type="ARBA" id="ARBA00012513"/>
    </source>
</evidence>
<feature type="binding site" evidence="9">
    <location>
        <position position="55"/>
    </location>
    <ligand>
        <name>ATP</name>
        <dbReference type="ChEBI" id="CHEBI:30616"/>
    </ligand>
</feature>
<evidence type="ECO:0000313" key="11">
    <source>
        <dbReference type="Ensembl" id="ENSLOCP00000016838.1"/>
    </source>
</evidence>
<dbReference type="PROSITE" id="PS00107">
    <property type="entry name" value="PROTEIN_KINASE_ATP"/>
    <property type="match status" value="1"/>
</dbReference>
<comment type="catalytic activity">
    <reaction evidence="8">
        <text>L-seryl-[protein] + ATP = O-phospho-L-seryl-[protein] + ADP + H(+)</text>
        <dbReference type="Rhea" id="RHEA:17989"/>
        <dbReference type="Rhea" id="RHEA-COMP:9863"/>
        <dbReference type="Rhea" id="RHEA-COMP:11604"/>
        <dbReference type="ChEBI" id="CHEBI:15378"/>
        <dbReference type="ChEBI" id="CHEBI:29999"/>
        <dbReference type="ChEBI" id="CHEBI:30616"/>
        <dbReference type="ChEBI" id="CHEBI:83421"/>
        <dbReference type="ChEBI" id="CHEBI:456216"/>
        <dbReference type="EC" id="2.7.11.1"/>
    </reaction>
</comment>
<dbReference type="InterPro" id="IPR051334">
    <property type="entry name" value="SRPK"/>
</dbReference>
<evidence type="ECO:0000256" key="7">
    <source>
        <dbReference type="ARBA" id="ARBA00047899"/>
    </source>
</evidence>
<dbReference type="Bgee" id="ENSLOCG00000013656">
    <property type="expression patterns" value="Expressed in heart and 3 other cell types or tissues"/>
</dbReference>
<evidence type="ECO:0000256" key="8">
    <source>
        <dbReference type="ARBA" id="ARBA00048679"/>
    </source>
</evidence>
<evidence type="ECO:0000313" key="12">
    <source>
        <dbReference type="Proteomes" id="UP000018468"/>
    </source>
</evidence>
<dbReference type="InterPro" id="IPR017441">
    <property type="entry name" value="Protein_kinase_ATP_BS"/>
</dbReference>
<comment type="catalytic activity">
    <reaction evidence="7">
        <text>L-threonyl-[protein] + ATP = O-phospho-L-threonyl-[protein] + ADP + H(+)</text>
        <dbReference type="Rhea" id="RHEA:46608"/>
        <dbReference type="Rhea" id="RHEA-COMP:11060"/>
        <dbReference type="Rhea" id="RHEA-COMP:11605"/>
        <dbReference type="ChEBI" id="CHEBI:15378"/>
        <dbReference type="ChEBI" id="CHEBI:30013"/>
        <dbReference type="ChEBI" id="CHEBI:30616"/>
        <dbReference type="ChEBI" id="CHEBI:61977"/>
        <dbReference type="ChEBI" id="CHEBI:456216"/>
        <dbReference type="EC" id="2.7.11.1"/>
    </reaction>
</comment>
<organism evidence="11 12">
    <name type="scientific">Lepisosteus oculatus</name>
    <name type="common">Spotted gar</name>
    <dbReference type="NCBI Taxonomy" id="7918"/>
    <lineage>
        <taxon>Eukaryota</taxon>
        <taxon>Metazoa</taxon>
        <taxon>Chordata</taxon>
        <taxon>Craniata</taxon>
        <taxon>Vertebrata</taxon>
        <taxon>Euteleostomi</taxon>
        <taxon>Actinopterygii</taxon>
        <taxon>Neopterygii</taxon>
        <taxon>Holostei</taxon>
        <taxon>Semionotiformes</taxon>
        <taxon>Lepisosteidae</taxon>
        <taxon>Lepisosteus</taxon>
    </lineage>
</organism>
<dbReference type="Gene3D" id="1.10.510.10">
    <property type="entry name" value="Transferase(Phosphotransferase) domain 1"/>
    <property type="match status" value="2"/>
</dbReference>
<protein>
    <recommendedName>
        <fullName evidence="1">non-specific serine/threonine protein kinase</fullName>
        <ecNumber evidence="1">2.7.11.1</ecNumber>
    </recommendedName>
</protein>
<dbReference type="GeneTree" id="ENSGT00940000157877"/>
<keyword evidence="6 9" id="KW-0067">ATP-binding</keyword>
<keyword evidence="4 9" id="KW-0547">Nucleotide-binding</keyword>
<dbReference type="Pfam" id="PF00069">
    <property type="entry name" value="Pkinase"/>
    <property type="match status" value="2"/>
</dbReference>
<dbReference type="AlphaFoldDB" id="W5N879"/>
<evidence type="ECO:0000259" key="10">
    <source>
        <dbReference type="PROSITE" id="PS50011"/>
    </source>
</evidence>
<dbReference type="GO" id="GO:0035556">
    <property type="term" value="P:intracellular signal transduction"/>
    <property type="evidence" value="ECO:0000318"/>
    <property type="project" value="GO_Central"/>
</dbReference>
<dbReference type="SUPFAM" id="SSF56112">
    <property type="entry name" value="Protein kinase-like (PK-like)"/>
    <property type="match status" value="1"/>
</dbReference>
<reference evidence="11" key="2">
    <citation type="submission" date="2025-08" db="UniProtKB">
        <authorList>
            <consortium name="Ensembl"/>
        </authorList>
    </citation>
    <scope>IDENTIFICATION</scope>
</reference>
<dbReference type="GO" id="GO:0005524">
    <property type="term" value="F:ATP binding"/>
    <property type="evidence" value="ECO:0007669"/>
    <property type="project" value="UniProtKB-UniRule"/>
</dbReference>
<dbReference type="EC" id="2.7.11.1" evidence="1"/>
<dbReference type="InterPro" id="IPR000719">
    <property type="entry name" value="Prot_kinase_dom"/>
</dbReference>
<dbReference type="FunFam" id="3.30.200.20:FF:000770">
    <property type="entry name" value="SRSF protein kinase 2"/>
    <property type="match status" value="1"/>
</dbReference>
<dbReference type="PROSITE" id="PS00108">
    <property type="entry name" value="PROTEIN_KINASE_ST"/>
    <property type="match status" value="1"/>
</dbReference>
<keyword evidence="5" id="KW-0418">Kinase</keyword>